<dbReference type="PRINTS" id="PR00869">
    <property type="entry name" value="DNAPOLX"/>
</dbReference>
<dbReference type="CDD" id="cd00141">
    <property type="entry name" value="NT_POLXc"/>
    <property type="match status" value="1"/>
</dbReference>
<evidence type="ECO:0000256" key="9">
    <source>
        <dbReference type="ARBA" id="ARBA00049244"/>
    </source>
</evidence>
<dbReference type="InterPro" id="IPR010996">
    <property type="entry name" value="HHH_MUS81"/>
</dbReference>
<organism evidence="12 13">
    <name type="scientific">Apiospora phragmitis</name>
    <dbReference type="NCBI Taxonomy" id="2905665"/>
    <lineage>
        <taxon>Eukaryota</taxon>
        <taxon>Fungi</taxon>
        <taxon>Dikarya</taxon>
        <taxon>Ascomycota</taxon>
        <taxon>Pezizomycotina</taxon>
        <taxon>Sordariomycetes</taxon>
        <taxon>Xylariomycetidae</taxon>
        <taxon>Amphisphaeriales</taxon>
        <taxon>Apiosporaceae</taxon>
        <taxon>Apiospora</taxon>
    </lineage>
</organism>
<dbReference type="PANTHER" id="PTHR11276:SF28">
    <property type="entry name" value="DNA POLYMERASE LAMBDA"/>
    <property type="match status" value="1"/>
</dbReference>
<proteinExistence type="predicted"/>
<feature type="compositionally biased region" description="Acidic residues" evidence="10">
    <location>
        <begin position="414"/>
        <end position="427"/>
    </location>
</feature>
<evidence type="ECO:0000256" key="5">
    <source>
        <dbReference type="ARBA" id="ARBA00022705"/>
    </source>
</evidence>
<dbReference type="InterPro" id="IPR022312">
    <property type="entry name" value="DNA_pol_X"/>
</dbReference>
<feature type="compositionally biased region" description="Low complexity" evidence="10">
    <location>
        <begin position="345"/>
        <end position="360"/>
    </location>
</feature>
<reference evidence="12 13" key="1">
    <citation type="submission" date="2023-01" db="EMBL/GenBank/DDBJ databases">
        <title>Analysis of 21 Apiospora genomes using comparative genomics revels a genus with tremendous synthesis potential of carbohydrate active enzymes and secondary metabolites.</title>
        <authorList>
            <person name="Sorensen T."/>
        </authorList>
    </citation>
    <scope>NUCLEOTIDE SEQUENCE [LARGE SCALE GENOMIC DNA]</scope>
    <source>
        <strain evidence="12 13">CBS 135458</strain>
    </source>
</reference>
<keyword evidence="13" id="KW-1185">Reference proteome</keyword>
<evidence type="ECO:0000313" key="13">
    <source>
        <dbReference type="Proteomes" id="UP001480595"/>
    </source>
</evidence>
<dbReference type="Gene3D" id="1.10.150.110">
    <property type="entry name" value="DNA polymerase beta, N-terminal domain-like"/>
    <property type="match status" value="1"/>
</dbReference>
<feature type="compositionally biased region" description="Polar residues" evidence="10">
    <location>
        <begin position="281"/>
        <end position="300"/>
    </location>
</feature>
<dbReference type="InterPro" id="IPR002054">
    <property type="entry name" value="DNA-dir_DNA_pol_X"/>
</dbReference>
<dbReference type="InterPro" id="IPR036420">
    <property type="entry name" value="BRCT_dom_sf"/>
</dbReference>
<dbReference type="RefSeq" id="XP_066711283.1">
    <property type="nucleotide sequence ID" value="XM_066862173.1"/>
</dbReference>
<feature type="compositionally biased region" description="Polar residues" evidence="10">
    <location>
        <begin position="322"/>
        <end position="344"/>
    </location>
</feature>
<dbReference type="InterPro" id="IPR029398">
    <property type="entry name" value="PolB_thumb"/>
</dbReference>
<evidence type="ECO:0000256" key="6">
    <source>
        <dbReference type="ARBA" id="ARBA00022763"/>
    </source>
</evidence>
<feature type="compositionally biased region" description="Acidic residues" evidence="10">
    <location>
        <begin position="731"/>
        <end position="742"/>
    </location>
</feature>
<feature type="domain" description="DNA-directed DNA polymerase X" evidence="11">
    <location>
        <begin position="487"/>
        <end position="854"/>
    </location>
</feature>
<dbReference type="SUPFAM" id="SSF81301">
    <property type="entry name" value="Nucleotidyltransferase"/>
    <property type="match status" value="1"/>
</dbReference>
<feature type="region of interest" description="Disordered" evidence="10">
    <location>
        <begin position="413"/>
        <end position="469"/>
    </location>
</feature>
<evidence type="ECO:0000259" key="11">
    <source>
        <dbReference type="SMART" id="SM00483"/>
    </source>
</evidence>
<sequence length="855" mass="95183">MEPALGDKVAFFQELKAFQTEDGNEDTWTTKDSHRNAAKTFMKAAAGATTNSMSSDLARPVNQVVAATKPFLVSTPKRTASDPVQTTKNSEISRIIKSTPPNSHLVPHLRETASEVIDLSTITDTPIPDSTKASSKQQPQRRVSDRLLRRRATGSPSVQETPSFKMPKRKKDVPIKMVPEADRCFAGLVFFFFPNSDANSVRKKRIDKAREYGATWTRSLKDATHIIVDKGLTYADLKPLLEGDVDPAKKIVVNADFPIDCWTHRTLVSHDQEKYQVPGKTASQQSNAHPAVASQSSDQSLVLKERRSKRSRTSSQITTRSGNLASQAAAQSTEHAVIPSTQPVAASLRSRANSSSSTTSEEGNPVDNVRKDQEGFRSRMPPPDMDSEKSSFEDELSQCIGHIMEFGNDVVIPGEEEDQSPQPEDTEESKRPEDIDDDDEPHRSEDERPAKKTRTSRTGASAAKGSEGWQSSFACMQGGLKGVESENPNAETINFLLEMADEYEKKGDERFRRDAFRKAAGALKQQSVKILTFAEAIAIDNIGKSSAEKIEEFARTGRVKKLQNLQNDPMVKLQGLFTKIYGVGPSLADRWIRQGYRTLDDIREKAHLTANQQIGLDHYDELNTRIPRKEVEALGAHVVRAARAIDRDVQLIIGGSYRRGADSSGDIDIIITRQGMSSTGQLIDFLDELVLKLTNEGFLTVALAAHRKSHVDDTDGNKWQGCCVLPKDEYPGDDGSEVDDANTSDNDGSHERPNNKSNKDGWRPIWRRIDLLLVPASQLGAALIYFTGNDIFNRSIRLLAQKKGMRLNQRGLYRDVLRGKGNVKIAEGELIEGEYERKIFRHLGVHWREPHERWC</sequence>
<dbReference type="Gene3D" id="3.30.210.10">
    <property type="entry name" value="DNA polymerase, thumb domain"/>
    <property type="match status" value="1"/>
</dbReference>
<comment type="caution">
    <text evidence="12">The sequence shown here is derived from an EMBL/GenBank/DDBJ whole genome shotgun (WGS) entry which is preliminary data.</text>
</comment>
<dbReference type="EMBL" id="JAQQWL010000011">
    <property type="protein sequence ID" value="KAK8049034.1"/>
    <property type="molecule type" value="Genomic_DNA"/>
</dbReference>
<evidence type="ECO:0000256" key="4">
    <source>
        <dbReference type="ARBA" id="ARBA00022695"/>
    </source>
</evidence>
<dbReference type="Proteomes" id="UP001480595">
    <property type="component" value="Unassembled WGS sequence"/>
</dbReference>
<keyword evidence="2" id="KW-0237">DNA synthesis</keyword>
<dbReference type="InterPro" id="IPR018944">
    <property type="entry name" value="DNA_pol_lambd_fingers_domain"/>
</dbReference>
<dbReference type="EC" id="2.7.7.7" evidence="1"/>
<comment type="catalytic activity">
    <reaction evidence="9">
        <text>DNA(n) + a 2'-deoxyribonucleoside 5'-triphosphate = DNA(n+1) + diphosphate</text>
        <dbReference type="Rhea" id="RHEA:22508"/>
        <dbReference type="Rhea" id="RHEA-COMP:17339"/>
        <dbReference type="Rhea" id="RHEA-COMP:17340"/>
        <dbReference type="ChEBI" id="CHEBI:33019"/>
        <dbReference type="ChEBI" id="CHEBI:61560"/>
        <dbReference type="ChEBI" id="CHEBI:173112"/>
        <dbReference type="EC" id="2.7.7.7"/>
    </reaction>
</comment>
<dbReference type="SMART" id="SM00483">
    <property type="entry name" value="POLXc"/>
    <property type="match status" value="1"/>
</dbReference>
<dbReference type="Pfam" id="PF14791">
    <property type="entry name" value="DNA_pol_B_thumb"/>
    <property type="match status" value="1"/>
</dbReference>
<evidence type="ECO:0000256" key="3">
    <source>
        <dbReference type="ARBA" id="ARBA00022679"/>
    </source>
</evidence>
<keyword evidence="4" id="KW-0548">Nucleotidyltransferase</keyword>
<evidence type="ECO:0000256" key="1">
    <source>
        <dbReference type="ARBA" id="ARBA00012417"/>
    </source>
</evidence>
<dbReference type="Gene3D" id="1.10.150.20">
    <property type="entry name" value="5' to 3' exonuclease, C-terminal subdomain"/>
    <property type="match status" value="1"/>
</dbReference>
<feature type="compositionally biased region" description="Basic and acidic residues" evidence="10">
    <location>
        <begin position="747"/>
        <end position="759"/>
    </location>
</feature>
<keyword evidence="5" id="KW-0235">DNA replication</keyword>
<dbReference type="PANTHER" id="PTHR11276">
    <property type="entry name" value="DNA POLYMERASE TYPE-X FAMILY MEMBER"/>
    <property type="match status" value="1"/>
</dbReference>
<gene>
    <name evidence="12" type="ORF">PG994_010764</name>
</gene>
<accession>A0ABR1TQW2</accession>
<keyword evidence="6" id="KW-0227">DNA damage</keyword>
<dbReference type="Gene3D" id="3.40.50.10190">
    <property type="entry name" value="BRCT domain"/>
    <property type="match status" value="1"/>
</dbReference>
<protein>
    <recommendedName>
        <fullName evidence="1">DNA-directed DNA polymerase</fullName>
        <ecNumber evidence="1">2.7.7.7</ecNumber>
    </recommendedName>
</protein>
<keyword evidence="8" id="KW-0234">DNA repair</keyword>
<evidence type="ECO:0000256" key="10">
    <source>
        <dbReference type="SAM" id="MobiDB-lite"/>
    </source>
</evidence>
<dbReference type="Pfam" id="PF14716">
    <property type="entry name" value="HHH_8"/>
    <property type="match status" value="1"/>
</dbReference>
<dbReference type="SUPFAM" id="SSF47802">
    <property type="entry name" value="DNA polymerase beta, N-terminal domain-like"/>
    <property type="match status" value="1"/>
</dbReference>
<dbReference type="InterPro" id="IPR027421">
    <property type="entry name" value="DNA_pol_lamdba_lyase_dom_sf"/>
</dbReference>
<evidence type="ECO:0000313" key="12">
    <source>
        <dbReference type="EMBL" id="KAK8049034.1"/>
    </source>
</evidence>
<feature type="compositionally biased region" description="Basic and acidic residues" evidence="10">
    <location>
        <begin position="368"/>
        <end position="377"/>
    </location>
</feature>
<dbReference type="Gene3D" id="3.30.460.10">
    <property type="entry name" value="Beta Polymerase, domain 2"/>
    <property type="match status" value="1"/>
</dbReference>
<feature type="compositionally biased region" description="Basic and acidic residues" evidence="10">
    <location>
        <begin position="440"/>
        <end position="450"/>
    </location>
</feature>
<evidence type="ECO:0000256" key="2">
    <source>
        <dbReference type="ARBA" id="ARBA00022634"/>
    </source>
</evidence>
<dbReference type="PRINTS" id="PR00870">
    <property type="entry name" value="DNAPOLXBETA"/>
</dbReference>
<feature type="region of interest" description="Disordered" evidence="10">
    <location>
        <begin position="730"/>
        <end position="759"/>
    </location>
</feature>
<feature type="region of interest" description="Disordered" evidence="10">
    <location>
        <begin position="273"/>
        <end position="394"/>
    </location>
</feature>
<dbReference type="InterPro" id="IPR043519">
    <property type="entry name" value="NT_sf"/>
</dbReference>
<feature type="compositionally biased region" description="Polar residues" evidence="10">
    <location>
        <begin position="131"/>
        <end position="140"/>
    </location>
</feature>
<keyword evidence="3" id="KW-0808">Transferase</keyword>
<dbReference type="SUPFAM" id="SSF52113">
    <property type="entry name" value="BRCT domain"/>
    <property type="match status" value="1"/>
</dbReference>
<name>A0ABR1TQW2_9PEZI</name>
<dbReference type="InterPro" id="IPR002008">
    <property type="entry name" value="DNA_pol_X_beta-like"/>
</dbReference>
<feature type="region of interest" description="Disordered" evidence="10">
    <location>
        <begin position="119"/>
        <end position="168"/>
    </location>
</feature>
<dbReference type="Pfam" id="PF14792">
    <property type="entry name" value="DNA_pol_B_palm"/>
    <property type="match status" value="1"/>
</dbReference>
<dbReference type="GeneID" id="92095236"/>
<dbReference type="Pfam" id="PF10391">
    <property type="entry name" value="DNA_pol_lambd_f"/>
    <property type="match status" value="1"/>
</dbReference>
<keyword evidence="7" id="KW-0239">DNA-directed DNA polymerase</keyword>
<dbReference type="SUPFAM" id="SSF81585">
    <property type="entry name" value="PsbU/PolX domain-like"/>
    <property type="match status" value="1"/>
</dbReference>
<dbReference type="InterPro" id="IPR037160">
    <property type="entry name" value="DNA_Pol_thumb_sf"/>
</dbReference>
<dbReference type="InterPro" id="IPR028207">
    <property type="entry name" value="DNA_pol_B_palm_palm"/>
</dbReference>
<evidence type="ECO:0000256" key="8">
    <source>
        <dbReference type="ARBA" id="ARBA00023204"/>
    </source>
</evidence>
<evidence type="ECO:0000256" key="7">
    <source>
        <dbReference type="ARBA" id="ARBA00022932"/>
    </source>
</evidence>